<dbReference type="AlphaFoldDB" id="F2NL97"/>
<keyword evidence="3" id="KW-1185">Reference proteome</keyword>
<feature type="transmembrane region" description="Helical" evidence="1">
    <location>
        <begin position="443"/>
        <end position="461"/>
    </location>
</feature>
<dbReference type="Proteomes" id="UP000007030">
    <property type="component" value="Chromosome"/>
</dbReference>
<dbReference type="EMBL" id="CP002630">
    <property type="protein sequence ID" value="AEB11716.1"/>
    <property type="molecule type" value="Genomic_DNA"/>
</dbReference>
<dbReference type="eggNOG" id="ENOG502Z8QQ">
    <property type="taxonomic scope" value="Bacteria"/>
</dbReference>
<feature type="transmembrane region" description="Helical" evidence="1">
    <location>
        <begin position="310"/>
        <end position="327"/>
    </location>
</feature>
<dbReference type="STRING" id="869210.Marky_0972"/>
<dbReference type="Pfam" id="PF18949">
    <property type="entry name" value="DUF5693"/>
    <property type="match status" value="1"/>
</dbReference>
<sequence>MRRWLNLILFLSLIPSLLSLAPRLEAERPGPVVLMLDGNAALEEAARRGVSLPDLLAEYRKLGVRGVGVYESTVADLVRAGRVLYQPGATLRLLFPEAGFDPGWYYATGDEAVLSRLRTAWRLPQHRVYWEGRVWLGFPVNVEKFPVGPPDELLELYRQGYYIGYRPINHPDRAYPVAFPEGVSIVIFAGTEALGYPDHLQEVARGLPVPVAFIEGARQAGFDAIAARVPVLRLFSLQAEWQLKLAPEVAADKYLLAARERGHQILYFRPYPTPERTERFLRRITEGLEASGIPLGEPRVREFTPSPLRYAAWAGVAAGLGLLALGYPQPLGALLALGLVGGAWAYAGAYAGPLLAALVFPVLGFVSGARGFAMWGAATGYALAGAVLLSALGSQPETVLGLIPFKGVSLTLLVPPVLVAFSFLPKRPVPQSLAALWNHPVRLGEVALALAALAALALVFLRRGNDAPIVLDLELQLRAWLSDWMVRPRFKELLGHGMAVVAWGAAWPAWVRNGMLLFVAIGEASILNTFSHYHTPLGVSLARTLNGMVAGLMLGAAALIIIRGIRRWWSA</sequence>
<proteinExistence type="predicted"/>
<feature type="transmembrane region" description="Helical" evidence="1">
    <location>
        <begin position="493"/>
        <end position="510"/>
    </location>
</feature>
<feature type="transmembrane region" description="Helical" evidence="1">
    <location>
        <begin position="545"/>
        <end position="565"/>
    </location>
</feature>
<evidence type="ECO:0000313" key="3">
    <source>
        <dbReference type="Proteomes" id="UP000007030"/>
    </source>
</evidence>
<dbReference type="OrthoDB" id="3805529at2"/>
<feature type="transmembrane region" description="Helical" evidence="1">
    <location>
        <begin position="372"/>
        <end position="392"/>
    </location>
</feature>
<accession>F2NL97</accession>
<dbReference type="HOGENOM" id="CLU_023389_0_0_0"/>
<reference evidence="2 3" key="1">
    <citation type="journal article" date="2012" name="Stand. Genomic Sci.">
        <title>Complete genome sequence of the aerobic, heterotroph Marinithermus hydrothermalis type strain (T1(T)) from a deep-sea hydrothermal vent chimney.</title>
        <authorList>
            <person name="Copeland A."/>
            <person name="Gu W."/>
            <person name="Yasawong M."/>
            <person name="Lapidus A."/>
            <person name="Lucas S."/>
            <person name="Deshpande S."/>
            <person name="Pagani I."/>
            <person name="Tapia R."/>
            <person name="Cheng J.F."/>
            <person name="Goodwin L.A."/>
            <person name="Pitluck S."/>
            <person name="Liolios K."/>
            <person name="Ivanova N."/>
            <person name="Mavromatis K."/>
            <person name="Mikhailova N."/>
            <person name="Pati A."/>
            <person name="Chen A."/>
            <person name="Palaniappan K."/>
            <person name="Land M."/>
            <person name="Pan C."/>
            <person name="Brambilla E.M."/>
            <person name="Rohde M."/>
            <person name="Tindall B.J."/>
            <person name="Sikorski J."/>
            <person name="Goker M."/>
            <person name="Detter J.C."/>
            <person name="Bristow J."/>
            <person name="Eisen J.A."/>
            <person name="Markowitz V."/>
            <person name="Hugenholtz P."/>
            <person name="Kyrpides N.C."/>
            <person name="Klenk H.P."/>
            <person name="Woyke T."/>
        </authorList>
    </citation>
    <scope>NUCLEOTIDE SEQUENCE [LARGE SCALE GENOMIC DNA]</scope>
    <source>
        <strain evidence="3">DSM 14884 / JCM 11576 / T1</strain>
    </source>
</reference>
<evidence type="ECO:0000256" key="1">
    <source>
        <dbReference type="SAM" id="Phobius"/>
    </source>
</evidence>
<dbReference type="InterPro" id="IPR043748">
    <property type="entry name" value="DUF5693"/>
</dbReference>
<feature type="transmembrane region" description="Helical" evidence="1">
    <location>
        <begin position="399"/>
        <end position="423"/>
    </location>
</feature>
<dbReference type="RefSeq" id="WP_013703764.1">
    <property type="nucleotide sequence ID" value="NC_015387.1"/>
</dbReference>
<name>F2NL97_MARHT</name>
<protein>
    <submittedName>
        <fullName evidence="2">Uncharacterized protein</fullName>
    </submittedName>
</protein>
<gene>
    <name evidence="2" type="ordered locus">Marky_0972</name>
</gene>
<keyword evidence="1" id="KW-0812">Transmembrane</keyword>
<dbReference type="KEGG" id="mhd:Marky_0972"/>
<organism evidence="2 3">
    <name type="scientific">Marinithermus hydrothermalis (strain DSM 14884 / JCM 11576 / T1)</name>
    <dbReference type="NCBI Taxonomy" id="869210"/>
    <lineage>
        <taxon>Bacteria</taxon>
        <taxon>Thermotogati</taxon>
        <taxon>Deinococcota</taxon>
        <taxon>Deinococci</taxon>
        <taxon>Thermales</taxon>
        <taxon>Thermaceae</taxon>
        <taxon>Marinithermus</taxon>
    </lineage>
</organism>
<evidence type="ECO:0000313" key="2">
    <source>
        <dbReference type="EMBL" id="AEB11716.1"/>
    </source>
</evidence>
<keyword evidence="1" id="KW-0472">Membrane</keyword>
<keyword evidence="1" id="KW-1133">Transmembrane helix</keyword>
<feature type="transmembrane region" description="Helical" evidence="1">
    <location>
        <begin position="334"/>
        <end position="360"/>
    </location>
</feature>